<dbReference type="RefSeq" id="WP_150187050.1">
    <property type="nucleotide sequence ID" value="NZ_CP029191.1"/>
</dbReference>
<gene>
    <name evidence="1" type="ORF">DEJ49_30340</name>
</gene>
<proteinExistence type="predicted"/>
<name>A0A5P2CQX1_STRVZ</name>
<reference evidence="1 2" key="1">
    <citation type="submission" date="2018-05" db="EMBL/GenBank/DDBJ databases">
        <title>Streptomyces venezuelae.</title>
        <authorList>
            <person name="Kim W."/>
            <person name="Lee N."/>
            <person name="Cho B.-K."/>
        </authorList>
    </citation>
    <scope>NUCLEOTIDE SEQUENCE [LARGE SCALE GENOMIC DNA]</scope>
    <source>
        <strain evidence="1 2">ATCC 14585</strain>
    </source>
</reference>
<dbReference type="AlphaFoldDB" id="A0A5P2CQX1"/>
<accession>A0A5P2CQX1</accession>
<organism evidence="1 2">
    <name type="scientific">Streptomyces venezuelae</name>
    <dbReference type="NCBI Taxonomy" id="54571"/>
    <lineage>
        <taxon>Bacteria</taxon>
        <taxon>Bacillati</taxon>
        <taxon>Actinomycetota</taxon>
        <taxon>Actinomycetes</taxon>
        <taxon>Kitasatosporales</taxon>
        <taxon>Streptomycetaceae</taxon>
        <taxon>Streptomyces</taxon>
    </lineage>
</organism>
<protein>
    <submittedName>
        <fullName evidence="1">Uncharacterized protein</fullName>
    </submittedName>
</protein>
<sequence length="157" mass="17113">MAGPLATVAAHVRSELEELLAVTEEIEVLQGEAFSIVARIEALRREVEGLAGRAVTPELISVMTRKLVAVRRSADAVRMHVHSRRDHPPHVYLNSLGKLAEFLDEELRLAIDHFAEVERSNPSALRRSEHGQVINIRIEEGSEGGGVEDGGSAHSAS</sequence>
<dbReference type="EMBL" id="CP029191">
    <property type="protein sequence ID" value="QES44720.1"/>
    <property type="molecule type" value="Genomic_DNA"/>
</dbReference>
<evidence type="ECO:0000313" key="2">
    <source>
        <dbReference type="Proteomes" id="UP000324015"/>
    </source>
</evidence>
<evidence type="ECO:0000313" key="1">
    <source>
        <dbReference type="EMBL" id="QES44720.1"/>
    </source>
</evidence>
<dbReference type="Proteomes" id="UP000324015">
    <property type="component" value="Chromosome"/>
</dbReference>